<keyword evidence="2" id="KW-1185">Reference proteome</keyword>
<gene>
    <name evidence="1" type="primary">219</name>
    <name evidence="1" type="ORF">SEA_WAKANDA_219</name>
</gene>
<accession>A0A6G8R1U6</accession>
<evidence type="ECO:0000313" key="1">
    <source>
        <dbReference type="EMBL" id="QIN94180.1"/>
    </source>
</evidence>
<name>A0A6G8R1U6_9CAUD</name>
<dbReference type="Proteomes" id="UP000501266">
    <property type="component" value="Segment"/>
</dbReference>
<dbReference type="GeneID" id="77928055"/>
<reference evidence="1 2" key="1">
    <citation type="submission" date="2020-02" db="EMBL/GenBank/DDBJ databases">
        <authorList>
            <person name="Bullock J.N."/>
            <person name="Barnes M.L."/>
            <person name="Kankolongo K.M."/>
            <person name="Dejene B.A."/>
            <person name="Lindsay P.E."/>
            <person name="Bhuiyan S."/>
            <person name="Nayek S."/>
            <person name="Hughes L.E."/>
            <person name="Garlena R.A."/>
            <person name="Russell D.A."/>
            <person name="Pope W.H."/>
            <person name="Jacobs-Sera D."/>
            <person name="Hatfull G.F."/>
        </authorList>
    </citation>
    <scope>NUCLEOTIDE SEQUENCE [LARGE SCALE GENOMIC DNA]</scope>
</reference>
<organism evidence="1 2">
    <name type="scientific">Streptomyces phage Wakanda</name>
    <dbReference type="NCBI Taxonomy" id="2713267"/>
    <lineage>
        <taxon>Viruses</taxon>
        <taxon>Duplodnaviria</taxon>
        <taxon>Heunggongvirae</taxon>
        <taxon>Uroviricota</taxon>
        <taxon>Caudoviricetes</taxon>
        <taxon>Stanwilliamsviridae</taxon>
        <taxon>Loccivirinae</taxon>
        <taxon>Wakandavirus</taxon>
        <taxon>Wakandavirus wakanda</taxon>
    </lineage>
</organism>
<dbReference type="RefSeq" id="YP_010652271.1">
    <property type="nucleotide sequence ID" value="NC_070785.1"/>
</dbReference>
<sequence length="110" mass="12633">MSEFLYVKSSELREGDVVLTHGLRVLIDQEIKDYPGIHGDVFHTNGRVVNLEEAKADSTIYVDRDNPGVIPLSWLYPDVFRGGWTKDWDADPRWVIQGNDNATWCVEREV</sequence>
<evidence type="ECO:0000313" key="2">
    <source>
        <dbReference type="Proteomes" id="UP000501266"/>
    </source>
</evidence>
<protein>
    <submittedName>
        <fullName evidence="1">Uncharacterized protein</fullName>
    </submittedName>
</protein>
<dbReference type="KEGG" id="vg:77928055"/>
<proteinExistence type="predicted"/>
<dbReference type="EMBL" id="MT024865">
    <property type="protein sequence ID" value="QIN94180.1"/>
    <property type="molecule type" value="Genomic_DNA"/>
</dbReference>